<feature type="transmembrane region" description="Helical" evidence="1">
    <location>
        <begin position="51"/>
        <end position="68"/>
    </location>
</feature>
<accession>A0AAV0F7X7</accession>
<keyword evidence="1" id="KW-0812">Transmembrane</keyword>
<sequence length="288" mass="33093">MPPLSRRLSAAIRTAKAAVKSYFCRCIDFRTLTDFMTTPTYLFFHSHLTKVYATLVLACVCTILGVLLDFAGEVGGRFTFLLFSRSMFWVLKTPSQRVAKKIWYMMAATFFMGASMVPCIRPYVNINHGLLMSIIGEQATCYAVYCLGASATRSAGRRTPLELPVYYKVVVCSLCSYLFLLLLFFVYSALFRHSLFLVMVPVYMVCYRVALFAYGQEMTLRSWRDGENLDCVTCCLRFYTDFPAILAYTFALLVKGLYDGLRRRNRLRIMRKRLVRMYIENITNKGLS</sequence>
<dbReference type="EMBL" id="CAMAPF010000966">
    <property type="protein sequence ID" value="CAH9131624.1"/>
    <property type="molecule type" value="Genomic_DNA"/>
</dbReference>
<feature type="transmembrane region" description="Helical" evidence="1">
    <location>
        <begin position="165"/>
        <end position="187"/>
    </location>
</feature>
<evidence type="ECO:0000313" key="3">
    <source>
        <dbReference type="Proteomes" id="UP001152523"/>
    </source>
</evidence>
<keyword evidence="1" id="KW-0472">Membrane</keyword>
<comment type="caution">
    <text evidence="2">The sequence shown here is derived from an EMBL/GenBank/DDBJ whole genome shotgun (WGS) entry which is preliminary data.</text>
</comment>
<keyword evidence="1" id="KW-1133">Transmembrane helix</keyword>
<evidence type="ECO:0000256" key="1">
    <source>
        <dbReference type="SAM" id="Phobius"/>
    </source>
</evidence>
<gene>
    <name evidence="2" type="ORF">CEPIT_LOCUS31534</name>
</gene>
<organism evidence="2 3">
    <name type="scientific">Cuscuta epithymum</name>
    <dbReference type="NCBI Taxonomy" id="186058"/>
    <lineage>
        <taxon>Eukaryota</taxon>
        <taxon>Viridiplantae</taxon>
        <taxon>Streptophyta</taxon>
        <taxon>Embryophyta</taxon>
        <taxon>Tracheophyta</taxon>
        <taxon>Spermatophyta</taxon>
        <taxon>Magnoliopsida</taxon>
        <taxon>eudicotyledons</taxon>
        <taxon>Gunneridae</taxon>
        <taxon>Pentapetalae</taxon>
        <taxon>asterids</taxon>
        <taxon>lamiids</taxon>
        <taxon>Solanales</taxon>
        <taxon>Convolvulaceae</taxon>
        <taxon>Cuscuteae</taxon>
        <taxon>Cuscuta</taxon>
        <taxon>Cuscuta subgen. Cuscuta</taxon>
    </lineage>
</organism>
<feature type="transmembrane region" description="Helical" evidence="1">
    <location>
        <begin position="103"/>
        <end position="124"/>
    </location>
</feature>
<proteinExistence type="predicted"/>
<feature type="transmembrane region" description="Helical" evidence="1">
    <location>
        <begin position="242"/>
        <end position="261"/>
    </location>
</feature>
<name>A0AAV0F7X7_9ASTE</name>
<evidence type="ECO:0000313" key="2">
    <source>
        <dbReference type="EMBL" id="CAH9131624.1"/>
    </source>
</evidence>
<dbReference type="Proteomes" id="UP001152523">
    <property type="component" value="Unassembled WGS sequence"/>
</dbReference>
<dbReference type="AlphaFoldDB" id="A0AAV0F7X7"/>
<feature type="transmembrane region" description="Helical" evidence="1">
    <location>
        <begin position="194"/>
        <end position="214"/>
    </location>
</feature>
<keyword evidence="3" id="KW-1185">Reference proteome</keyword>
<protein>
    <submittedName>
        <fullName evidence="2">Uncharacterized protein</fullName>
    </submittedName>
</protein>
<reference evidence="2" key="1">
    <citation type="submission" date="2022-07" db="EMBL/GenBank/DDBJ databases">
        <authorList>
            <person name="Macas J."/>
            <person name="Novak P."/>
            <person name="Neumann P."/>
        </authorList>
    </citation>
    <scope>NUCLEOTIDE SEQUENCE</scope>
</reference>